<dbReference type="KEGG" id="cmos:111459233"/>
<dbReference type="InterPro" id="IPR044839">
    <property type="entry name" value="NDR1-like"/>
</dbReference>
<evidence type="ECO:0000256" key="5">
    <source>
        <dbReference type="SAM" id="Phobius"/>
    </source>
</evidence>
<protein>
    <submittedName>
        <fullName evidence="8">NDR1/HIN1-like protein 3</fullName>
    </submittedName>
</protein>
<feature type="transmembrane region" description="Helical" evidence="5">
    <location>
        <begin position="7"/>
        <end position="29"/>
    </location>
</feature>
<keyword evidence="7" id="KW-1185">Reference proteome</keyword>
<reference evidence="8" key="1">
    <citation type="submission" date="2025-08" db="UniProtKB">
        <authorList>
            <consortium name="RefSeq"/>
        </authorList>
    </citation>
    <scope>IDENTIFICATION</scope>
    <source>
        <tissue evidence="8">Young leaves</tissue>
    </source>
</reference>
<evidence type="ECO:0000259" key="6">
    <source>
        <dbReference type="Pfam" id="PF03168"/>
    </source>
</evidence>
<gene>
    <name evidence="8" type="primary">LOC111459233</name>
</gene>
<dbReference type="SUPFAM" id="SSF117070">
    <property type="entry name" value="LEA14-like"/>
    <property type="match status" value="1"/>
</dbReference>
<evidence type="ECO:0000313" key="8">
    <source>
        <dbReference type="RefSeq" id="XP_022957840.1"/>
    </source>
</evidence>
<feature type="domain" description="Late embryogenesis abundant protein LEA-2 subgroup" evidence="6">
    <location>
        <begin position="63"/>
        <end position="159"/>
    </location>
</feature>
<organism evidence="7 8">
    <name type="scientific">Cucurbita moschata</name>
    <name type="common">Winter crookneck squash</name>
    <name type="synonym">Cucurbita pepo var. moschata</name>
    <dbReference type="NCBI Taxonomy" id="3662"/>
    <lineage>
        <taxon>Eukaryota</taxon>
        <taxon>Viridiplantae</taxon>
        <taxon>Streptophyta</taxon>
        <taxon>Embryophyta</taxon>
        <taxon>Tracheophyta</taxon>
        <taxon>Spermatophyta</taxon>
        <taxon>Magnoliopsida</taxon>
        <taxon>eudicotyledons</taxon>
        <taxon>Gunneridae</taxon>
        <taxon>Pentapetalae</taxon>
        <taxon>rosids</taxon>
        <taxon>fabids</taxon>
        <taxon>Cucurbitales</taxon>
        <taxon>Cucurbitaceae</taxon>
        <taxon>Cucurbiteae</taxon>
        <taxon>Cucurbita</taxon>
    </lineage>
</organism>
<keyword evidence="3 5" id="KW-1133">Transmembrane helix</keyword>
<evidence type="ECO:0000313" key="7">
    <source>
        <dbReference type="Proteomes" id="UP000504609"/>
    </source>
</evidence>
<dbReference type="AlphaFoldDB" id="A0A6J1H1R7"/>
<keyword evidence="2 5" id="KW-0812">Transmembrane</keyword>
<dbReference type="Pfam" id="PF03168">
    <property type="entry name" value="LEA_2"/>
    <property type="match status" value="1"/>
</dbReference>
<dbReference type="GeneID" id="111459233"/>
<evidence type="ECO:0000256" key="3">
    <source>
        <dbReference type="ARBA" id="ARBA00022989"/>
    </source>
</evidence>
<proteinExistence type="predicted"/>
<accession>A0A6J1H1R7</accession>
<evidence type="ECO:0000256" key="2">
    <source>
        <dbReference type="ARBA" id="ARBA00022692"/>
    </source>
</evidence>
<dbReference type="PANTHER" id="PTHR31415">
    <property type="entry name" value="OS05G0367900 PROTEIN"/>
    <property type="match status" value="1"/>
</dbReference>
<dbReference type="RefSeq" id="XP_022957840.1">
    <property type="nucleotide sequence ID" value="XM_023102072.1"/>
</dbReference>
<dbReference type="Proteomes" id="UP000504609">
    <property type="component" value="Unplaced"/>
</dbReference>
<keyword evidence="4 5" id="KW-0472">Membrane</keyword>
<name>A0A6J1H1R7_CUCMO</name>
<dbReference type="GO" id="GO:0005886">
    <property type="term" value="C:plasma membrane"/>
    <property type="evidence" value="ECO:0007669"/>
    <property type="project" value="TreeGrafter"/>
</dbReference>
<evidence type="ECO:0000256" key="4">
    <source>
        <dbReference type="ARBA" id="ARBA00023136"/>
    </source>
</evidence>
<dbReference type="PANTHER" id="PTHR31415:SF4">
    <property type="entry name" value="NDR1_HIN1-LIKE PROTEIN 3"/>
    <property type="match status" value="1"/>
</dbReference>
<evidence type="ECO:0000256" key="1">
    <source>
        <dbReference type="ARBA" id="ARBA00004167"/>
    </source>
</evidence>
<dbReference type="GO" id="GO:0009506">
    <property type="term" value="C:plasmodesma"/>
    <property type="evidence" value="ECO:0007669"/>
    <property type="project" value="TreeGrafter"/>
</dbReference>
<dbReference type="GO" id="GO:0098542">
    <property type="term" value="P:defense response to other organism"/>
    <property type="evidence" value="ECO:0007669"/>
    <property type="project" value="InterPro"/>
</dbReference>
<dbReference type="InterPro" id="IPR004864">
    <property type="entry name" value="LEA_2"/>
</dbReference>
<sequence>MSRTKKCMIIFLIIILVLVLLSLLIVWLITMANKIKFHVIDADLTQFNFTDDKQLLFDLTVNMKVKNPNRAFGVFFDRIEVTVLYQDIKFSNASLSPFYQAQDGSKLLKLKFDGQQLMNLNAEQLAVFGLEKLVETFTLKLELRLQIRVNIDLIKIKLKPKVRCGLNLPLISRGRTFLRFQIIGCHVAY</sequence>
<comment type="subcellular location">
    <subcellularLocation>
        <location evidence="1">Membrane</location>
        <topology evidence="1">Single-pass membrane protein</topology>
    </subcellularLocation>
</comment>